<dbReference type="InterPro" id="IPR000043">
    <property type="entry name" value="Adenosylhomocysteinase-like"/>
</dbReference>
<dbReference type="SMART" id="SM00996">
    <property type="entry name" value="AdoHcyase"/>
    <property type="match status" value="1"/>
</dbReference>
<dbReference type="Pfam" id="PF00670">
    <property type="entry name" value="AdoHcyase_NAD"/>
    <property type="match status" value="1"/>
</dbReference>
<keyword evidence="4" id="KW-0963">Cytoplasm</keyword>
<feature type="binding site" evidence="4">
    <location>
        <position position="115"/>
    </location>
    <ligand>
        <name>substrate</name>
    </ligand>
</feature>
<dbReference type="PANTHER" id="PTHR23420:SF0">
    <property type="entry name" value="ADENOSYLHOMOCYSTEINASE"/>
    <property type="match status" value="1"/>
</dbReference>
<feature type="binding site" evidence="4">
    <location>
        <position position="270"/>
    </location>
    <ligand>
        <name>substrate</name>
    </ligand>
</feature>
<dbReference type="EC" id="3.13.2.1" evidence="4"/>
<dbReference type="PROSITE" id="PS00739">
    <property type="entry name" value="ADOHCYASE_2"/>
    <property type="match status" value="1"/>
</dbReference>
<dbReference type="EMBL" id="BOPC01000027">
    <property type="protein sequence ID" value="GIJ26977.1"/>
    <property type="molecule type" value="Genomic_DNA"/>
</dbReference>
<feature type="binding site" evidence="4">
    <location>
        <position position="305"/>
    </location>
    <ligand>
        <name>NAD(+)</name>
        <dbReference type="ChEBI" id="CHEBI:57540"/>
    </ligand>
</feature>
<keyword evidence="10" id="KW-1185">Reference proteome</keyword>
<dbReference type="Proteomes" id="UP000653076">
    <property type="component" value="Unassembled WGS sequence"/>
</dbReference>
<keyword evidence="2 4" id="KW-0554">One-carbon metabolism</keyword>
<dbReference type="SUPFAM" id="SSF52283">
    <property type="entry name" value="Formate/glycerate dehydrogenase catalytic domain-like"/>
    <property type="match status" value="1"/>
</dbReference>
<dbReference type="NCBIfam" id="NF004005">
    <property type="entry name" value="PRK05476.2-3"/>
    <property type="match status" value="1"/>
</dbReference>
<feature type="binding site" evidence="4">
    <location>
        <begin position="413"/>
        <end position="415"/>
    </location>
    <ligand>
        <name>NAD(+)</name>
        <dbReference type="ChEBI" id="CHEBI:57540"/>
    </ligand>
</feature>
<comment type="pathway">
    <text evidence="4 5">Amino-acid biosynthesis; L-homocysteine biosynthesis; L-homocysteine from S-adenosyl-L-homocysteine: step 1/1.</text>
</comment>
<feature type="binding site" evidence="4">
    <location>
        <position position="304"/>
    </location>
    <ligand>
        <name>substrate</name>
    </ligand>
</feature>
<gene>
    <name evidence="4 9" type="primary">ahcY</name>
    <name evidence="9" type="ORF">Vqi01_21390</name>
</gene>
<evidence type="ECO:0000256" key="2">
    <source>
        <dbReference type="ARBA" id="ARBA00022563"/>
    </source>
</evidence>
<feature type="domain" description="S-adenosyl-L-homocysteine hydrolase NAD binding" evidence="8">
    <location>
        <begin position="305"/>
        <end position="467"/>
    </location>
</feature>
<evidence type="ECO:0000256" key="7">
    <source>
        <dbReference type="SAM" id="MobiDB-lite"/>
    </source>
</evidence>
<dbReference type="Gene3D" id="3.40.50.1480">
    <property type="entry name" value="Adenosylhomocysteinase-like"/>
    <property type="match status" value="1"/>
</dbReference>
<evidence type="ECO:0000256" key="5">
    <source>
        <dbReference type="RuleBase" id="RU000548"/>
    </source>
</evidence>
<feature type="compositionally biased region" description="Polar residues" evidence="7">
    <location>
        <begin position="39"/>
        <end position="54"/>
    </location>
</feature>
<evidence type="ECO:0000256" key="1">
    <source>
        <dbReference type="ARBA" id="ARBA00007122"/>
    </source>
</evidence>
<dbReference type="SMART" id="SM00997">
    <property type="entry name" value="AdoHcyase_NAD"/>
    <property type="match status" value="1"/>
</dbReference>
<keyword evidence="3 4" id="KW-0520">NAD</keyword>
<dbReference type="Gene3D" id="3.40.50.720">
    <property type="entry name" value="NAD(P)-binding Rossmann-like Domain"/>
    <property type="match status" value="1"/>
</dbReference>
<dbReference type="InterPro" id="IPR036291">
    <property type="entry name" value="NAD(P)-bd_dom_sf"/>
</dbReference>
<reference evidence="9 10" key="1">
    <citation type="submission" date="2021-01" db="EMBL/GenBank/DDBJ databases">
        <title>Whole genome shotgun sequence of Verrucosispora qiuiae NBRC 106684.</title>
        <authorList>
            <person name="Komaki H."/>
            <person name="Tamura T."/>
        </authorList>
    </citation>
    <scope>NUCLEOTIDE SEQUENCE [LARGE SCALE GENOMIC DNA]</scope>
    <source>
        <strain evidence="9 10">NBRC 106684</strain>
    </source>
</reference>
<dbReference type="CDD" id="cd00401">
    <property type="entry name" value="SAHH"/>
    <property type="match status" value="1"/>
</dbReference>
<feature type="binding site" evidence="4">
    <location>
        <begin position="271"/>
        <end position="273"/>
    </location>
    <ligand>
        <name>NAD(+)</name>
        <dbReference type="ChEBI" id="CHEBI:57540"/>
    </ligand>
</feature>
<comment type="function">
    <text evidence="4">May play a key role in the regulation of the intracellular concentration of adenosylhomocysteine.</text>
</comment>
<accession>A0ABQ4J9Y3</accession>
<dbReference type="InterPro" id="IPR042172">
    <property type="entry name" value="Adenosylhomocyst_ase-like_sf"/>
</dbReference>
<evidence type="ECO:0000256" key="4">
    <source>
        <dbReference type="HAMAP-Rule" id="MF_00563"/>
    </source>
</evidence>
<comment type="catalytic activity">
    <reaction evidence="4 5">
        <text>S-adenosyl-L-homocysteine + H2O = L-homocysteine + adenosine</text>
        <dbReference type="Rhea" id="RHEA:21708"/>
        <dbReference type="ChEBI" id="CHEBI:15377"/>
        <dbReference type="ChEBI" id="CHEBI:16335"/>
        <dbReference type="ChEBI" id="CHEBI:57856"/>
        <dbReference type="ChEBI" id="CHEBI:58199"/>
        <dbReference type="EC" id="3.13.2.1"/>
    </reaction>
</comment>
<feature type="region of interest" description="Disordered" evidence="7">
    <location>
        <begin position="39"/>
        <end position="59"/>
    </location>
</feature>
<comment type="caution">
    <text evidence="4">Lacks conserved residue(s) required for the propagation of feature annotation.</text>
</comment>
<evidence type="ECO:0000259" key="8">
    <source>
        <dbReference type="SMART" id="SM00997"/>
    </source>
</evidence>
<dbReference type="SUPFAM" id="SSF51735">
    <property type="entry name" value="NAD(P)-binding Rossmann-fold domains"/>
    <property type="match status" value="1"/>
</dbReference>
<feature type="binding site" evidence="4">
    <location>
        <position position="357"/>
    </location>
    <ligand>
        <name>NAD(+)</name>
        <dbReference type="ChEBI" id="CHEBI:57540"/>
    </ligand>
</feature>
<dbReference type="InterPro" id="IPR020082">
    <property type="entry name" value="S-Ado-L-homoCys_hydrolase_CS"/>
</dbReference>
<feature type="binding site" evidence="4">
    <location>
        <begin position="334"/>
        <end position="339"/>
    </location>
    <ligand>
        <name>NAD(+)</name>
        <dbReference type="ChEBI" id="CHEBI:57540"/>
    </ligand>
</feature>
<comment type="subcellular location">
    <subcellularLocation>
        <location evidence="4">Cytoplasm</location>
    </subcellularLocation>
</comment>
<dbReference type="NCBIfam" id="TIGR00936">
    <property type="entry name" value="ahcY"/>
    <property type="match status" value="1"/>
</dbReference>
<feature type="binding site" evidence="4">
    <location>
        <position position="300"/>
    </location>
    <ligand>
        <name>substrate</name>
    </ligand>
</feature>
<protein>
    <recommendedName>
        <fullName evidence="4">Adenosylhomocysteinase</fullName>
        <ecNumber evidence="4">3.13.2.1</ecNumber>
    </recommendedName>
    <alternativeName>
        <fullName evidence="4">S-adenosyl-L-homocysteine hydrolase</fullName>
        <shortName evidence="4">AdoHcyase</shortName>
    </alternativeName>
</protein>
<proteinExistence type="inferred from homology"/>
<evidence type="ECO:0000313" key="9">
    <source>
        <dbReference type="EMBL" id="GIJ26977.1"/>
    </source>
</evidence>
<comment type="cofactor">
    <cofactor evidence="4 5">
        <name>NAD(+)</name>
        <dbReference type="ChEBI" id="CHEBI:57540"/>
    </cofactor>
    <text evidence="4 5">Binds 1 NAD(+) per subunit.</text>
</comment>
<dbReference type="Pfam" id="PF05221">
    <property type="entry name" value="AdoHcyase"/>
    <property type="match status" value="1"/>
</dbReference>
<name>A0ABQ4J9Y3_9ACTN</name>
<keyword evidence="4 5" id="KW-0378">Hydrolase</keyword>
<dbReference type="InterPro" id="IPR015878">
    <property type="entry name" value="Ado_hCys_hydrolase_NAD-bd"/>
</dbReference>
<feature type="binding site" evidence="4">
    <location>
        <position position="461"/>
    </location>
    <ligand>
        <name>NAD(+)</name>
        <dbReference type="ChEBI" id="CHEBI:57540"/>
    </ligand>
</feature>
<dbReference type="HAMAP" id="MF_00563">
    <property type="entry name" value="AdoHcyase"/>
    <property type="match status" value="1"/>
</dbReference>
<sequence>MGGSPPPTAPCAVRDCPARAAVARVRWMVAQHHRPTGAFMTSTLPASASGTSSEARPRTLAEGDYKVADLSLAEFGRKEIRLAEHEMPGLMAIRREFAEAQPLAGARITGSLHMTIQTAVLIETLVALGAQVRWASCNIFSTQDHAAAAIVVGPHGTPEAPAGVPVYAWKGETLEEYWWCTEMALTWPDGSAGDDGAAIGGPNMILDDGGDATLLVHKGAEFEKAGAVPPVESADSEEYAVVLGLLHRSLAADGQRWTRIAAGIKGVTEETTTGVHRLYEMHRNGTLLFPAINVNDSVTKSKFDNKYGCRHSLIDGINRATDVLIGGKMAVVLGYGDVGKGCAESLRGQGARVVVTEVDPICALQAAMDGYQVATLDDVVEQADIFITATGCFNVITNEHMARMKHQAIVGNIGHFDNEIDMAGLAKRSDVTRENIKPQVDLWKFDDGHAIIVLSEGRLLNLGNATGHPSFVMSNSFANQTIAQIELYTKTAEYPIGVYVLPKHLDEKVARLHLDALGAKLSTLTEEQAAYLGISPEGPFKPDHYRY</sequence>
<comment type="similarity">
    <text evidence="1 4 6">Belongs to the adenosylhomocysteinase family.</text>
</comment>
<evidence type="ECO:0000256" key="3">
    <source>
        <dbReference type="ARBA" id="ARBA00023027"/>
    </source>
</evidence>
<evidence type="ECO:0000313" key="10">
    <source>
        <dbReference type="Proteomes" id="UP000653076"/>
    </source>
</evidence>
<comment type="caution">
    <text evidence="9">The sequence shown here is derived from an EMBL/GenBank/DDBJ whole genome shotgun (WGS) entry which is preliminary data.</text>
</comment>
<dbReference type="PANTHER" id="PTHR23420">
    <property type="entry name" value="ADENOSYLHOMOCYSTEINASE"/>
    <property type="match status" value="1"/>
</dbReference>
<dbReference type="PIRSF" id="PIRSF001109">
    <property type="entry name" value="Ad_hcy_hydrolase"/>
    <property type="match status" value="1"/>
</dbReference>
<feature type="binding site" evidence="4">
    <location>
        <position position="208"/>
    </location>
    <ligand>
        <name>substrate</name>
    </ligand>
</feature>
<dbReference type="PROSITE" id="PS00738">
    <property type="entry name" value="ADOHCYASE_1"/>
    <property type="match status" value="1"/>
</dbReference>
<organism evidence="9 10">
    <name type="scientific">Micromonospora qiuiae</name>
    <dbReference type="NCBI Taxonomy" id="502268"/>
    <lineage>
        <taxon>Bacteria</taxon>
        <taxon>Bacillati</taxon>
        <taxon>Actinomycetota</taxon>
        <taxon>Actinomycetes</taxon>
        <taxon>Micromonosporales</taxon>
        <taxon>Micromonosporaceae</taxon>
        <taxon>Micromonospora</taxon>
    </lineage>
</organism>
<evidence type="ECO:0000256" key="6">
    <source>
        <dbReference type="RuleBase" id="RU004166"/>
    </source>
</evidence>